<evidence type="ECO:0000256" key="5">
    <source>
        <dbReference type="ARBA" id="ARBA00022989"/>
    </source>
</evidence>
<evidence type="ECO:0000256" key="1">
    <source>
        <dbReference type="ARBA" id="ARBA00004141"/>
    </source>
</evidence>
<evidence type="ECO:0000313" key="12">
    <source>
        <dbReference type="EMBL" id="ESU29694.1"/>
    </source>
</evidence>
<dbReference type="STRING" id="1341181.FLJC2902T_01670"/>
<keyword evidence="8" id="KW-1015">Disulfide bond</keyword>
<evidence type="ECO:0000256" key="4">
    <source>
        <dbReference type="ARBA" id="ARBA00022719"/>
    </source>
</evidence>
<evidence type="ECO:0000256" key="9">
    <source>
        <dbReference type="ARBA" id="ARBA00023284"/>
    </source>
</evidence>
<dbReference type="SUPFAM" id="SSF52833">
    <property type="entry name" value="Thioredoxin-like"/>
    <property type="match status" value="1"/>
</dbReference>
<dbReference type="GO" id="GO:0048038">
    <property type="term" value="F:quinone binding"/>
    <property type="evidence" value="ECO:0007669"/>
    <property type="project" value="UniProtKB-KW"/>
</dbReference>
<evidence type="ECO:0000256" key="7">
    <source>
        <dbReference type="ARBA" id="ARBA00023136"/>
    </source>
</evidence>
<dbReference type="GO" id="GO:0016020">
    <property type="term" value="C:membrane"/>
    <property type="evidence" value="ECO:0007669"/>
    <property type="project" value="UniProtKB-SubCell"/>
</dbReference>
<comment type="subcellular location">
    <subcellularLocation>
        <location evidence="1">Membrane</location>
        <topology evidence="1">Multi-pass membrane protein</topology>
    </subcellularLocation>
</comment>
<evidence type="ECO:0000256" key="8">
    <source>
        <dbReference type="ARBA" id="ARBA00023157"/>
    </source>
</evidence>
<dbReference type="GO" id="GO:0016491">
    <property type="term" value="F:oxidoreductase activity"/>
    <property type="evidence" value="ECO:0007669"/>
    <property type="project" value="UniProtKB-KW"/>
</dbReference>
<dbReference type="Proteomes" id="UP000018004">
    <property type="component" value="Unassembled WGS sequence"/>
</dbReference>
<dbReference type="PATRIC" id="fig|1341181.4.peg.162"/>
<keyword evidence="3 10" id="KW-0812">Transmembrane</keyword>
<evidence type="ECO:0000256" key="6">
    <source>
        <dbReference type="ARBA" id="ARBA00023002"/>
    </source>
</evidence>
<dbReference type="InterPro" id="IPR038354">
    <property type="entry name" value="VKOR_sf"/>
</dbReference>
<reference evidence="12 13" key="1">
    <citation type="submission" date="2013-08" db="EMBL/GenBank/DDBJ databases">
        <title>Flavobacterium limnosediminis JC2902 genome sequencing.</title>
        <authorList>
            <person name="Lee K."/>
            <person name="Yi H."/>
            <person name="Park S."/>
            <person name="Chun J."/>
        </authorList>
    </citation>
    <scope>NUCLEOTIDE SEQUENCE [LARGE SCALE GENOMIC DNA]</scope>
    <source>
        <strain evidence="12 13">JC2902</strain>
    </source>
</reference>
<evidence type="ECO:0000256" key="10">
    <source>
        <dbReference type="SAM" id="Phobius"/>
    </source>
</evidence>
<keyword evidence="9" id="KW-0676">Redox-active center</keyword>
<feature type="transmembrane region" description="Helical" evidence="10">
    <location>
        <begin position="309"/>
        <end position="326"/>
    </location>
</feature>
<feature type="domain" description="Vitamin K epoxide reductase" evidence="11">
    <location>
        <begin position="169"/>
        <end position="293"/>
    </location>
</feature>
<dbReference type="EMBL" id="AVGG01000001">
    <property type="protein sequence ID" value="ESU29694.1"/>
    <property type="molecule type" value="Genomic_DNA"/>
</dbReference>
<dbReference type="Gene3D" id="1.20.1440.130">
    <property type="entry name" value="VKOR domain"/>
    <property type="match status" value="1"/>
</dbReference>
<dbReference type="eggNOG" id="COG1651">
    <property type="taxonomic scope" value="Bacteria"/>
</dbReference>
<comment type="caution">
    <text evidence="12">The sequence shown here is derived from an EMBL/GenBank/DDBJ whole genome shotgun (WGS) entry which is preliminary data.</text>
</comment>
<organism evidence="12 13">
    <name type="scientific">Flavobacterium limnosediminis JC2902</name>
    <dbReference type="NCBI Taxonomy" id="1341181"/>
    <lineage>
        <taxon>Bacteria</taxon>
        <taxon>Pseudomonadati</taxon>
        <taxon>Bacteroidota</taxon>
        <taxon>Flavobacteriia</taxon>
        <taxon>Flavobacteriales</taxon>
        <taxon>Flavobacteriaceae</taxon>
        <taxon>Flavobacterium</taxon>
    </lineage>
</organism>
<feature type="transmembrane region" description="Helical" evidence="10">
    <location>
        <begin position="167"/>
        <end position="185"/>
    </location>
</feature>
<proteinExistence type="inferred from homology"/>
<accession>V6STC1</accession>
<feature type="transmembrane region" description="Helical" evidence="10">
    <location>
        <begin position="143"/>
        <end position="161"/>
    </location>
</feature>
<evidence type="ECO:0000256" key="2">
    <source>
        <dbReference type="ARBA" id="ARBA00006214"/>
    </source>
</evidence>
<protein>
    <recommendedName>
        <fullName evidence="11">Vitamin K epoxide reductase domain-containing protein</fullName>
    </recommendedName>
</protein>
<evidence type="ECO:0000256" key="3">
    <source>
        <dbReference type="ARBA" id="ARBA00022692"/>
    </source>
</evidence>
<dbReference type="InterPro" id="IPR012932">
    <property type="entry name" value="VKOR"/>
</dbReference>
<dbReference type="InterPro" id="IPR036249">
    <property type="entry name" value="Thioredoxin-like_sf"/>
</dbReference>
<feature type="transmembrane region" description="Helical" evidence="10">
    <location>
        <begin position="276"/>
        <end position="297"/>
    </location>
</feature>
<keyword evidence="13" id="KW-1185">Reference proteome</keyword>
<dbReference type="Pfam" id="PF07884">
    <property type="entry name" value="VKOR"/>
    <property type="match status" value="1"/>
</dbReference>
<keyword evidence="4" id="KW-0874">Quinone</keyword>
<keyword evidence="7 10" id="KW-0472">Membrane</keyword>
<dbReference type="Gene3D" id="3.40.30.10">
    <property type="entry name" value="Glutaredoxin"/>
    <property type="match status" value="1"/>
</dbReference>
<evidence type="ECO:0000313" key="13">
    <source>
        <dbReference type="Proteomes" id="UP000018004"/>
    </source>
</evidence>
<sequence length="537" mass="61806">MNEIIHDDFLKKKVIMINVVKKYLEKSQYANQTADFEDLFLSHPNYPSVFAITDSLNMLSVENIAIKIPKEQFVELPDFFLAIFRRDLVLVSKNENSISIETEAGKKEKLTFDEFLTDWDEIIIAVEPNNAIIAKNETASVKWMLYSLPIIAIIIMSLLYNNYNLNTIVLLLTSLTGLFISVFIVREELGLKNEIVSKFCNANSNTSCSSVINSGKSAITKWMHFSDLPLLFFSISTLSLLLQPKDSGLIVGLLCLLSIPVILYSFWLQKFSLKKWCVLCLAVSFVVILQAFLFGFANETVSDILSVNFYGFLFSFLLCTFVWLFGKPILQGKIKAEKDVLDLKKLKRNYSVFNSLTKEIPVLSGFDQLEGLSFGNKEADAQLTIIISPSCGHCHKAFEEAFEMVSKFPKKMFLNVLFNINPDNEKNPYRIVAESLLAIDKLIPEKTEEAIIDWHIKKMELETWKKKWIVEFIDMKTTHQLYQQYDWCLENGFNYTPVKIINNKQFPNEYEISDLKYFLNDFSEEKRAMENIILIQA</sequence>
<name>V6STC1_9FLAO</name>
<feature type="transmembrane region" description="Helical" evidence="10">
    <location>
        <begin position="222"/>
        <end position="242"/>
    </location>
</feature>
<dbReference type="CDD" id="cd12921">
    <property type="entry name" value="VKOR_4"/>
    <property type="match status" value="1"/>
</dbReference>
<evidence type="ECO:0000259" key="11">
    <source>
        <dbReference type="Pfam" id="PF07884"/>
    </source>
</evidence>
<feature type="transmembrane region" description="Helical" evidence="10">
    <location>
        <begin position="248"/>
        <end position="267"/>
    </location>
</feature>
<keyword evidence="6" id="KW-0560">Oxidoreductase</keyword>
<dbReference type="AlphaFoldDB" id="V6STC1"/>
<gene>
    <name evidence="12" type="ORF">FLJC2902T_01670</name>
</gene>
<keyword evidence="5 10" id="KW-1133">Transmembrane helix</keyword>
<comment type="similarity">
    <text evidence="2">Belongs to the VKOR family.</text>
</comment>